<sequence>MNFDFATLTDAASAWLATEGLALARNLLVFLLIVVAGMIAARIVRKAVRAGFDRSRLEPSALFTQFVVNVSSKSVMLLALIIGLGNLGIDTGALIAGLGATGLVLGFALKDTLSNFAAGMLLLLYRPFDVGHYVEINGIAGTVKDLTLVSTLLSTPDNKRITIPNSGVWGNPIINYSEATTRRVDIVAGIAYDADIDEARAIFEDILASMEGVLQDPAPTVTMNGLGGSSVDFDLRGWVNTADFWAVRSKLLREVKYRLDAAGIGIPFPQQEVWMHQLKD</sequence>
<comment type="caution">
    <text evidence="11">The sequence shown here is derived from an EMBL/GenBank/DDBJ whole genome shotgun (WGS) entry which is preliminary data.</text>
</comment>
<dbReference type="Pfam" id="PF21082">
    <property type="entry name" value="MS_channel_3rd"/>
    <property type="match status" value="1"/>
</dbReference>
<evidence type="ECO:0000259" key="8">
    <source>
        <dbReference type="Pfam" id="PF00924"/>
    </source>
</evidence>
<dbReference type="Pfam" id="PF21088">
    <property type="entry name" value="MS_channel_1st"/>
    <property type="match status" value="1"/>
</dbReference>
<feature type="transmembrane region" description="Helical" evidence="7">
    <location>
        <begin position="20"/>
        <end position="41"/>
    </location>
</feature>
<keyword evidence="6 7" id="KW-0472">Membrane</keyword>
<dbReference type="InterPro" id="IPR023408">
    <property type="entry name" value="MscS_beta-dom_sf"/>
</dbReference>
<dbReference type="InterPro" id="IPR006685">
    <property type="entry name" value="MscS_channel_2nd"/>
</dbReference>
<dbReference type="SUPFAM" id="SSF50182">
    <property type="entry name" value="Sm-like ribonucleoproteins"/>
    <property type="match status" value="1"/>
</dbReference>
<dbReference type="Gene3D" id="1.10.287.1260">
    <property type="match status" value="1"/>
</dbReference>
<dbReference type="RefSeq" id="WP_146973726.1">
    <property type="nucleotide sequence ID" value="NZ_VOSL01000028.1"/>
</dbReference>
<comment type="subcellular location">
    <subcellularLocation>
        <location evidence="1">Cell membrane</location>
        <topology evidence="1">Multi-pass membrane protein</topology>
    </subcellularLocation>
</comment>
<feature type="domain" description="Mechanosensitive ion channel MscS C-terminal" evidence="9">
    <location>
        <begin position="185"/>
        <end position="266"/>
    </location>
</feature>
<evidence type="ECO:0000313" key="11">
    <source>
        <dbReference type="EMBL" id="TXD39696.1"/>
    </source>
</evidence>
<comment type="similarity">
    <text evidence="2">Belongs to the MscS (TC 1.A.23) family.</text>
</comment>
<dbReference type="InterPro" id="IPR045275">
    <property type="entry name" value="MscS_archaea/bacteria_type"/>
</dbReference>
<feature type="domain" description="Mechanosensitive ion channel MscS" evidence="8">
    <location>
        <begin position="111"/>
        <end position="177"/>
    </location>
</feature>
<evidence type="ECO:0000259" key="9">
    <source>
        <dbReference type="Pfam" id="PF21082"/>
    </source>
</evidence>
<evidence type="ECO:0000256" key="1">
    <source>
        <dbReference type="ARBA" id="ARBA00004651"/>
    </source>
</evidence>
<dbReference type="GO" id="GO:0008381">
    <property type="term" value="F:mechanosensitive monoatomic ion channel activity"/>
    <property type="evidence" value="ECO:0007669"/>
    <property type="project" value="InterPro"/>
</dbReference>
<gene>
    <name evidence="11" type="ORF">FRC96_06645</name>
</gene>
<dbReference type="InterPro" id="IPR010920">
    <property type="entry name" value="LSM_dom_sf"/>
</dbReference>
<dbReference type="InterPro" id="IPR049142">
    <property type="entry name" value="MS_channel_1st"/>
</dbReference>
<evidence type="ECO:0000256" key="4">
    <source>
        <dbReference type="ARBA" id="ARBA00022692"/>
    </source>
</evidence>
<dbReference type="Pfam" id="PF00924">
    <property type="entry name" value="MS_channel_2nd"/>
    <property type="match status" value="1"/>
</dbReference>
<dbReference type="PANTHER" id="PTHR30221">
    <property type="entry name" value="SMALL-CONDUCTANCE MECHANOSENSITIVE CHANNEL"/>
    <property type="match status" value="1"/>
</dbReference>
<dbReference type="InterPro" id="IPR011014">
    <property type="entry name" value="MscS_channel_TM-2"/>
</dbReference>
<dbReference type="Proteomes" id="UP000321046">
    <property type="component" value="Unassembled WGS sequence"/>
</dbReference>
<dbReference type="PANTHER" id="PTHR30221:SF1">
    <property type="entry name" value="SMALL-CONDUCTANCE MECHANOSENSITIVE CHANNEL"/>
    <property type="match status" value="1"/>
</dbReference>
<name>A0A5C6XPT7_9DELT</name>
<dbReference type="InterPro" id="IPR011066">
    <property type="entry name" value="MscS_channel_C_sf"/>
</dbReference>
<dbReference type="SUPFAM" id="SSF82689">
    <property type="entry name" value="Mechanosensitive channel protein MscS (YggB), C-terminal domain"/>
    <property type="match status" value="1"/>
</dbReference>
<evidence type="ECO:0000313" key="12">
    <source>
        <dbReference type="Proteomes" id="UP000321046"/>
    </source>
</evidence>
<protein>
    <submittedName>
        <fullName evidence="11">Mechanosensitive ion channel</fullName>
    </submittedName>
</protein>
<dbReference type="Gene3D" id="2.30.30.60">
    <property type="match status" value="1"/>
</dbReference>
<evidence type="ECO:0000256" key="7">
    <source>
        <dbReference type="SAM" id="Phobius"/>
    </source>
</evidence>
<dbReference type="GO" id="GO:0005886">
    <property type="term" value="C:plasma membrane"/>
    <property type="evidence" value="ECO:0007669"/>
    <property type="project" value="UniProtKB-SubCell"/>
</dbReference>
<evidence type="ECO:0000256" key="5">
    <source>
        <dbReference type="ARBA" id="ARBA00022989"/>
    </source>
</evidence>
<keyword evidence="5 7" id="KW-1133">Transmembrane helix</keyword>
<dbReference type="EMBL" id="VOSL01000028">
    <property type="protein sequence ID" value="TXD39696.1"/>
    <property type="molecule type" value="Genomic_DNA"/>
</dbReference>
<evidence type="ECO:0000256" key="3">
    <source>
        <dbReference type="ARBA" id="ARBA00022475"/>
    </source>
</evidence>
<dbReference type="AlphaFoldDB" id="A0A5C6XPT7"/>
<dbReference type="Pfam" id="PF05552">
    <property type="entry name" value="MS_channel_1st_1"/>
    <property type="match status" value="1"/>
</dbReference>
<evidence type="ECO:0000256" key="6">
    <source>
        <dbReference type="ARBA" id="ARBA00023136"/>
    </source>
</evidence>
<evidence type="ECO:0000256" key="2">
    <source>
        <dbReference type="ARBA" id="ARBA00008017"/>
    </source>
</evidence>
<dbReference type="InterPro" id="IPR008910">
    <property type="entry name" value="MSC_TM_helix"/>
</dbReference>
<accession>A0A5C6XPT7</accession>
<dbReference type="OrthoDB" id="9784565at2"/>
<dbReference type="InterPro" id="IPR049278">
    <property type="entry name" value="MS_channel_C"/>
</dbReference>
<feature type="domain" description="Mechanosensitive ion channel transmembrane helices 2/3" evidence="10">
    <location>
        <begin position="75"/>
        <end position="110"/>
    </location>
</feature>
<reference evidence="11 12" key="1">
    <citation type="submission" date="2019-08" db="EMBL/GenBank/DDBJ databases">
        <title>Bradymonadales sp. TMQ2.</title>
        <authorList>
            <person name="Liang Q."/>
        </authorList>
    </citation>
    <scope>NUCLEOTIDE SEQUENCE [LARGE SCALE GENOMIC DNA]</scope>
    <source>
        <strain evidence="11 12">TMQ2</strain>
    </source>
</reference>
<organism evidence="11 12">
    <name type="scientific">Lujinxingia vulgaris</name>
    <dbReference type="NCBI Taxonomy" id="2600176"/>
    <lineage>
        <taxon>Bacteria</taxon>
        <taxon>Deltaproteobacteria</taxon>
        <taxon>Bradymonadales</taxon>
        <taxon>Lujinxingiaceae</taxon>
        <taxon>Lujinxingia</taxon>
    </lineage>
</organism>
<evidence type="ECO:0000259" key="10">
    <source>
        <dbReference type="Pfam" id="PF21088"/>
    </source>
</evidence>
<dbReference type="SUPFAM" id="SSF82861">
    <property type="entry name" value="Mechanosensitive channel protein MscS (YggB), transmembrane region"/>
    <property type="match status" value="1"/>
</dbReference>
<dbReference type="Gene3D" id="3.30.70.100">
    <property type="match status" value="1"/>
</dbReference>
<keyword evidence="3" id="KW-1003">Cell membrane</keyword>
<keyword evidence="4 7" id="KW-0812">Transmembrane</keyword>
<proteinExistence type="inferred from homology"/>